<evidence type="ECO:0000313" key="2">
    <source>
        <dbReference type="Proteomes" id="UP001362899"/>
    </source>
</evidence>
<dbReference type="Proteomes" id="UP001362899">
    <property type="component" value="Unassembled WGS sequence"/>
</dbReference>
<proteinExistence type="predicted"/>
<reference evidence="1 2" key="1">
    <citation type="journal article" date="2023" name="Elife">
        <title>Identification of key yeast species and microbe-microbe interactions impacting larval growth of Drosophila in the wild.</title>
        <authorList>
            <person name="Mure A."/>
            <person name="Sugiura Y."/>
            <person name="Maeda R."/>
            <person name="Honda K."/>
            <person name="Sakurai N."/>
            <person name="Takahashi Y."/>
            <person name="Watada M."/>
            <person name="Katoh T."/>
            <person name="Gotoh A."/>
            <person name="Gotoh Y."/>
            <person name="Taniguchi I."/>
            <person name="Nakamura K."/>
            <person name="Hayashi T."/>
            <person name="Katayama T."/>
            <person name="Uemura T."/>
            <person name="Hattori Y."/>
        </authorList>
    </citation>
    <scope>NUCLEOTIDE SEQUENCE [LARGE SCALE GENOMIC DNA]</scope>
    <source>
        <strain evidence="1 2">SB-73</strain>
    </source>
</reference>
<dbReference type="EMBL" id="BTGC01000008">
    <property type="protein sequence ID" value="GMM52984.1"/>
    <property type="molecule type" value="Genomic_DNA"/>
</dbReference>
<name>A0AAV5RR28_STABA</name>
<sequence>MSYFLNSPELSSASSSASFDSNTSLNSMSPSFSFVQPYSGLAKLRLDCCRGFEIEDDQEFCPALVAPLTTQFKYKPSYIASVAPFALSASSMPVAESADPSVPTLTVSAKKTLQIIDPSTGMPVSRA</sequence>
<protein>
    <submittedName>
        <fullName evidence="1">Uncharacterized protein</fullName>
    </submittedName>
</protein>
<organism evidence="1 2">
    <name type="scientific">Starmerella bacillaris</name>
    <name type="common">Yeast</name>
    <name type="synonym">Candida zemplinina</name>
    <dbReference type="NCBI Taxonomy" id="1247836"/>
    <lineage>
        <taxon>Eukaryota</taxon>
        <taxon>Fungi</taxon>
        <taxon>Dikarya</taxon>
        <taxon>Ascomycota</taxon>
        <taxon>Saccharomycotina</taxon>
        <taxon>Dipodascomycetes</taxon>
        <taxon>Dipodascales</taxon>
        <taxon>Trichomonascaceae</taxon>
        <taxon>Starmerella</taxon>
    </lineage>
</organism>
<gene>
    <name evidence="1" type="ORF">DASB73_039470</name>
</gene>
<keyword evidence="2" id="KW-1185">Reference proteome</keyword>
<comment type="caution">
    <text evidence="1">The sequence shown here is derived from an EMBL/GenBank/DDBJ whole genome shotgun (WGS) entry which is preliminary data.</text>
</comment>
<dbReference type="AlphaFoldDB" id="A0AAV5RR28"/>
<evidence type="ECO:0000313" key="1">
    <source>
        <dbReference type="EMBL" id="GMM52984.1"/>
    </source>
</evidence>
<accession>A0AAV5RR28</accession>